<gene>
    <name evidence="2" type="ORF">G7B40_006925</name>
</gene>
<feature type="signal peptide" evidence="1">
    <location>
        <begin position="1"/>
        <end position="25"/>
    </location>
</feature>
<keyword evidence="3" id="KW-1185">Reference proteome</keyword>
<sequence>MLRPCLYKNLVLVILSIFIATPVAAHTVKVSENVGGLLHIEPQDNPRAGESAKIWIVLTRHGGETIPLEKCNCQLSIYPKPHTKGNTPLLKPTLQAITAEKYRGVPGADVVFPKAGAYEIEISGTPKPGASFKPFKLSYTVNVSS</sequence>
<feature type="chain" id="PRO_5042969726" description="Transketolase" evidence="1">
    <location>
        <begin position="26"/>
        <end position="145"/>
    </location>
</feature>
<dbReference type="RefSeq" id="WP_208354115.1">
    <property type="nucleotide sequence ID" value="NZ_JAALHA020000002.1"/>
</dbReference>
<organism evidence="2 3">
    <name type="scientific">Aetokthonos hydrillicola Thurmond2011</name>
    <dbReference type="NCBI Taxonomy" id="2712845"/>
    <lineage>
        <taxon>Bacteria</taxon>
        <taxon>Bacillati</taxon>
        <taxon>Cyanobacteriota</taxon>
        <taxon>Cyanophyceae</taxon>
        <taxon>Nostocales</taxon>
        <taxon>Hapalosiphonaceae</taxon>
        <taxon>Aetokthonos</taxon>
    </lineage>
</organism>
<evidence type="ECO:0008006" key="4">
    <source>
        <dbReference type="Google" id="ProtNLM"/>
    </source>
</evidence>
<protein>
    <recommendedName>
        <fullName evidence="4">Transketolase</fullName>
    </recommendedName>
</protein>
<dbReference type="Proteomes" id="UP000667802">
    <property type="component" value="Unassembled WGS sequence"/>
</dbReference>
<keyword evidence="1" id="KW-0732">Signal</keyword>
<accession>A0AAP5M6P6</accession>
<dbReference type="AlphaFoldDB" id="A0AAP5M6P6"/>
<comment type="caution">
    <text evidence="2">The sequence shown here is derived from an EMBL/GenBank/DDBJ whole genome shotgun (WGS) entry which is preliminary data.</text>
</comment>
<reference evidence="3" key="1">
    <citation type="journal article" date="2021" name="Science">
        <title>Hunting the eagle killer: A cyanobacterial neurotoxin causes vacuolar myelinopathy.</title>
        <authorList>
            <person name="Breinlinger S."/>
            <person name="Phillips T.J."/>
            <person name="Haram B.N."/>
            <person name="Mares J."/>
            <person name="Martinez Yerena J.A."/>
            <person name="Hrouzek P."/>
            <person name="Sobotka R."/>
            <person name="Henderson W.M."/>
            <person name="Schmieder P."/>
            <person name="Williams S.M."/>
            <person name="Lauderdale J.D."/>
            <person name="Wilde H.D."/>
            <person name="Gerrin W."/>
            <person name="Kust A."/>
            <person name="Washington J.W."/>
            <person name="Wagner C."/>
            <person name="Geier B."/>
            <person name="Liebeke M."/>
            <person name="Enke H."/>
            <person name="Niedermeyer T.H.J."/>
            <person name="Wilde S.B."/>
        </authorList>
    </citation>
    <scope>NUCLEOTIDE SEQUENCE [LARGE SCALE GENOMIC DNA]</scope>
    <source>
        <strain evidence="3">Thurmond2011</strain>
    </source>
</reference>
<dbReference type="EMBL" id="JAALHA020000002">
    <property type="protein sequence ID" value="MDR9894305.1"/>
    <property type="molecule type" value="Genomic_DNA"/>
</dbReference>
<name>A0AAP5M6P6_9CYAN</name>
<evidence type="ECO:0000313" key="3">
    <source>
        <dbReference type="Proteomes" id="UP000667802"/>
    </source>
</evidence>
<proteinExistence type="predicted"/>
<evidence type="ECO:0000256" key="1">
    <source>
        <dbReference type="SAM" id="SignalP"/>
    </source>
</evidence>
<evidence type="ECO:0000313" key="2">
    <source>
        <dbReference type="EMBL" id="MDR9894305.1"/>
    </source>
</evidence>